<dbReference type="SMART" id="SM01041">
    <property type="entry name" value="BRO1"/>
    <property type="match status" value="1"/>
</dbReference>
<feature type="region of interest" description="Disordered" evidence="2">
    <location>
        <begin position="811"/>
        <end position="854"/>
    </location>
</feature>
<dbReference type="Gene3D" id="1.20.140.50">
    <property type="entry name" value="alix/aip1 like domains"/>
    <property type="match status" value="1"/>
</dbReference>
<dbReference type="Proteomes" id="UP000663844">
    <property type="component" value="Unassembled WGS sequence"/>
</dbReference>
<dbReference type="Gene3D" id="1.20.120.560">
    <property type="entry name" value="alix/aip1 in complex with the ypdl late domain"/>
    <property type="match status" value="1"/>
</dbReference>
<organism evidence="4 5">
    <name type="scientific">Adineta steineri</name>
    <dbReference type="NCBI Taxonomy" id="433720"/>
    <lineage>
        <taxon>Eukaryota</taxon>
        <taxon>Metazoa</taxon>
        <taxon>Spiralia</taxon>
        <taxon>Gnathifera</taxon>
        <taxon>Rotifera</taxon>
        <taxon>Eurotatoria</taxon>
        <taxon>Bdelloidea</taxon>
        <taxon>Adinetida</taxon>
        <taxon>Adinetidae</taxon>
        <taxon>Adineta</taxon>
    </lineage>
</organism>
<comment type="caution">
    <text evidence="4">The sequence shown here is derived from an EMBL/GenBank/DDBJ whole genome shotgun (WGS) entry which is preliminary data.</text>
</comment>
<protein>
    <recommendedName>
        <fullName evidence="3">BRO1 domain-containing protein</fullName>
    </recommendedName>
</protein>
<accession>A0A818T0E7</accession>
<dbReference type="InterPro" id="IPR038499">
    <property type="entry name" value="BRO1_sf"/>
</dbReference>
<feature type="compositionally biased region" description="Low complexity" evidence="2">
    <location>
        <begin position="730"/>
        <end position="742"/>
    </location>
</feature>
<evidence type="ECO:0000256" key="1">
    <source>
        <dbReference type="SAM" id="Coils"/>
    </source>
</evidence>
<dbReference type="GO" id="GO:0000281">
    <property type="term" value="P:mitotic cytokinesis"/>
    <property type="evidence" value="ECO:0007669"/>
    <property type="project" value="TreeGrafter"/>
</dbReference>
<gene>
    <name evidence="4" type="ORF">OXD698_LOCUS10863</name>
</gene>
<dbReference type="PROSITE" id="PS51180">
    <property type="entry name" value="BRO1"/>
    <property type="match status" value="1"/>
</dbReference>
<dbReference type="AlphaFoldDB" id="A0A818T0E7"/>
<feature type="domain" description="BRO1" evidence="3">
    <location>
        <begin position="6"/>
        <end position="395"/>
    </location>
</feature>
<feature type="coiled-coil region" evidence="1">
    <location>
        <begin position="616"/>
        <end position="677"/>
    </location>
</feature>
<keyword evidence="1" id="KW-0175">Coiled coil</keyword>
<evidence type="ECO:0000313" key="4">
    <source>
        <dbReference type="EMBL" id="CAF3680208.1"/>
    </source>
</evidence>
<dbReference type="InterPro" id="IPR004328">
    <property type="entry name" value="BRO1_dom"/>
</dbReference>
<evidence type="ECO:0000256" key="2">
    <source>
        <dbReference type="SAM" id="MobiDB-lite"/>
    </source>
</evidence>
<reference evidence="4" key="1">
    <citation type="submission" date="2021-02" db="EMBL/GenBank/DDBJ databases">
        <authorList>
            <person name="Nowell W R."/>
        </authorList>
    </citation>
    <scope>NUCLEOTIDE SEQUENCE</scope>
</reference>
<proteinExistence type="predicted"/>
<evidence type="ECO:0000259" key="3">
    <source>
        <dbReference type="PROSITE" id="PS51180"/>
    </source>
</evidence>
<dbReference type="Pfam" id="PF13949">
    <property type="entry name" value="ALIX_LYPXL_bnd"/>
    <property type="match status" value="1"/>
</dbReference>
<sequence>MSNPHHFLNIPAKKAFDVPLSTPIKNFIKATFGDKEDYSAAVDGLNSLRAESLLRSNYKEDVSKLLRYYDQLHAIEYKLPITENQIRIYFKWQDALVGGGGLFGGKQKTNGSWKLAFEKACVLFNIGYAYNELALAQNLSIDEQMKMALKYFQLSSGIFSFLKDYVNANALSDVSIDFEPAVLACISWLMLGQAAELVYVKSASLKDDIAAKVAAHAADCYKEAYTSAKTESAKKVIPDNFTNVMFVKHLLFQSKTEYHAGKQAQVDRKYGLAVVRFDRAKDLADQAVSKSTTASFTPALRANQDEIAKSAAVAHKDNDFVYHERLPDSKSLETILAQPIAKPLPVTFPLTHDFRDLFASLVPIALNNALAAFSSKRAEIMNLEVNRLREATNVLNSFLASLNLPAAIEDSGGRQIPPSLIEKANEIKRQGGISTLEKMVNELPTSLNRNKEILDETIRMLDDEERGDTELRTQFQGRWTRTVSSTLTVPLRAEAKKYMDIIQNAINADKIVQEKYRMNRDCTALLSKQTHEIANELPSSSAAGALRDAYSVRELHRLMDTVAGVKAEREVIESELKNTDSDSVRARLIAAFQQGNHSDENSVVVHEIESLYTPLRQQVNESVSKQEQLVENIRRAHQQFQTEKQGNASSEIREEMLKNLARAYDAFQELLSNLREGIKFYNDLTPLLLKFQNKVSDFVFARKTEKEDLMKDIQRGIVGGNAPKAPPPAQQQQTTTPAYPYGTAPPYPTQPSAPVTGGQAPPTVPDGSALPYPGAYMQPFFPMPAGYNPYNPFFNQMAPPYPTAGAPQYPMAGANQYPNAGAPQYPNAGAPQYPNAGAPQYPQAGYGVPRPAKK</sequence>
<name>A0A818T0E7_9BILA</name>
<dbReference type="Pfam" id="PF03097">
    <property type="entry name" value="BRO1"/>
    <property type="match status" value="1"/>
</dbReference>
<dbReference type="GO" id="GO:0005768">
    <property type="term" value="C:endosome"/>
    <property type="evidence" value="ECO:0007669"/>
    <property type="project" value="TreeGrafter"/>
</dbReference>
<dbReference type="Gene3D" id="1.25.40.280">
    <property type="entry name" value="alix/aip1 like domains"/>
    <property type="match status" value="1"/>
</dbReference>
<dbReference type="InterPro" id="IPR025304">
    <property type="entry name" value="ALIX_V_dom"/>
</dbReference>
<dbReference type="PANTHER" id="PTHR23030:SF39">
    <property type="entry name" value="PROGRAMMED CELL DEATH 6-INTERACTING PROTEIN"/>
    <property type="match status" value="1"/>
</dbReference>
<dbReference type="PANTHER" id="PTHR23030">
    <property type="entry name" value="PCD6 INTERACTING PROTEIN-RELATED"/>
    <property type="match status" value="1"/>
</dbReference>
<evidence type="ECO:0000313" key="5">
    <source>
        <dbReference type="Proteomes" id="UP000663844"/>
    </source>
</evidence>
<dbReference type="EMBL" id="CAJOAZ010000593">
    <property type="protein sequence ID" value="CAF3680208.1"/>
    <property type="molecule type" value="Genomic_DNA"/>
</dbReference>
<feature type="region of interest" description="Disordered" evidence="2">
    <location>
        <begin position="719"/>
        <end position="761"/>
    </location>
</feature>